<proteinExistence type="predicted"/>
<sequence length="153" mass="17843">MAGIPRSSYYKWLSHKPSLHQQENQRLSQIMLLLCERVGGIYGYRRLTLHLRRQTNQPINHKRVNRLMKLAGIQSIIRRKRKKYACSTPQHTAENVLNRKFRAEAPNEEWLTDITEFRYGSAQRHSGSSRQHNCLVCIRSVTVPSRTTSSISI</sequence>
<name>A0A6G4A4W0_9BACL</name>
<dbReference type="AlphaFoldDB" id="A0A6G4A4W0"/>
<feature type="domain" description="HTH-like" evidence="1">
    <location>
        <begin position="24"/>
        <end position="81"/>
    </location>
</feature>
<dbReference type="InterPro" id="IPR050900">
    <property type="entry name" value="Transposase_IS3/IS150/IS904"/>
</dbReference>
<dbReference type="PANTHER" id="PTHR46889:SF5">
    <property type="entry name" value="INTEGRASE PROTEIN"/>
    <property type="match status" value="1"/>
</dbReference>
<dbReference type="InterPro" id="IPR025948">
    <property type="entry name" value="HTH-like_dom"/>
</dbReference>
<reference evidence="2" key="1">
    <citation type="submission" date="2020-02" db="EMBL/GenBank/DDBJ databases">
        <authorList>
            <person name="Shen X.-R."/>
            <person name="Zhang Y.-X."/>
        </authorList>
    </citation>
    <scope>NUCLEOTIDE SEQUENCE</scope>
    <source>
        <strain evidence="2">SYP-B3998</strain>
    </source>
</reference>
<comment type="caution">
    <text evidence="2">The sequence shown here is derived from an EMBL/GenBank/DDBJ whole genome shotgun (WGS) entry which is preliminary data.</text>
</comment>
<dbReference type="PANTHER" id="PTHR46889">
    <property type="entry name" value="TRANSPOSASE INSF FOR INSERTION SEQUENCE IS3B-RELATED"/>
    <property type="match status" value="1"/>
</dbReference>
<evidence type="ECO:0000313" key="2">
    <source>
        <dbReference type="EMBL" id="NEW09503.1"/>
    </source>
</evidence>
<dbReference type="EMBL" id="JAAIKC010000019">
    <property type="protein sequence ID" value="NEW09503.1"/>
    <property type="molecule type" value="Genomic_DNA"/>
</dbReference>
<gene>
    <name evidence="2" type="ORF">GK047_26565</name>
</gene>
<dbReference type="Pfam" id="PF13276">
    <property type="entry name" value="HTH_21"/>
    <property type="match status" value="1"/>
</dbReference>
<accession>A0A6G4A4W0</accession>
<evidence type="ECO:0000259" key="1">
    <source>
        <dbReference type="Pfam" id="PF13276"/>
    </source>
</evidence>
<protein>
    <submittedName>
        <fullName evidence="2">Transposase</fullName>
    </submittedName>
</protein>
<organism evidence="2">
    <name type="scientific">Paenibacillus sp. SYP-B3998</name>
    <dbReference type="NCBI Taxonomy" id="2678564"/>
    <lineage>
        <taxon>Bacteria</taxon>
        <taxon>Bacillati</taxon>
        <taxon>Bacillota</taxon>
        <taxon>Bacilli</taxon>
        <taxon>Bacillales</taxon>
        <taxon>Paenibacillaceae</taxon>
        <taxon>Paenibacillus</taxon>
    </lineage>
</organism>